<reference evidence="2" key="1">
    <citation type="submission" date="2014-11" db="EMBL/GenBank/DDBJ databases">
        <authorList>
            <person name="Amaro Gonzalez C."/>
        </authorList>
    </citation>
    <scope>NUCLEOTIDE SEQUENCE</scope>
</reference>
<dbReference type="AlphaFoldDB" id="A0A0E9T303"/>
<evidence type="ECO:0000256" key="1">
    <source>
        <dbReference type="SAM" id="MobiDB-lite"/>
    </source>
</evidence>
<dbReference type="EMBL" id="GBXM01061267">
    <property type="protein sequence ID" value="JAH47310.1"/>
    <property type="molecule type" value="Transcribed_RNA"/>
</dbReference>
<accession>A0A0E9T303</accession>
<name>A0A0E9T303_ANGAN</name>
<sequence length="33" mass="3912">MVWFCWNQSEKIQDRRPPGTGLGTTDSEYSKFF</sequence>
<reference evidence="2" key="2">
    <citation type="journal article" date="2015" name="Fish Shellfish Immunol.">
        <title>Early steps in the European eel (Anguilla anguilla)-Vibrio vulnificus interaction in the gills: Role of the RtxA13 toxin.</title>
        <authorList>
            <person name="Callol A."/>
            <person name="Pajuelo D."/>
            <person name="Ebbesson L."/>
            <person name="Teles M."/>
            <person name="MacKenzie S."/>
            <person name="Amaro C."/>
        </authorList>
    </citation>
    <scope>NUCLEOTIDE SEQUENCE</scope>
</reference>
<proteinExistence type="predicted"/>
<dbReference type="EMBL" id="GBXM01081584">
    <property type="protein sequence ID" value="JAH26993.1"/>
    <property type="molecule type" value="Transcribed_RNA"/>
</dbReference>
<evidence type="ECO:0000313" key="2">
    <source>
        <dbReference type="EMBL" id="JAH47310.1"/>
    </source>
</evidence>
<protein>
    <submittedName>
        <fullName evidence="2">Uncharacterized protein</fullName>
    </submittedName>
</protein>
<feature type="region of interest" description="Disordered" evidence="1">
    <location>
        <begin position="13"/>
        <end position="33"/>
    </location>
</feature>
<organism evidence="2">
    <name type="scientific">Anguilla anguilla</name>
    <name type="common">European freshwater eel</name>
    <name type="synonym">Muraena anguilla</name>
    <dbReference type="NCBI Taxonomy" id="7936"/>
    <lineage>
        <taxon>Eukaryota</taxon>
        <taxon>Metazoa</taxon>
        <taxon>Chordata</taxon>
        <taxon>Craniata</taxon>
        <taxon>Vertebrata</taxon>
        <taxon>Euteleostomi</taxon>
        <taxon>Actinopterygii</taxon>
        <taxon>Neopterygii</taxon>
        <taxon>Teleostei</taxon>
        <taxon>Anguilliformes</taxon>
        <taxon>Anguillidae</taxon>
        <taxon>Anguilla</taxon>
    </lineage>
</organism>